<name>A0ABV1T6X6_9ACTN</name>
<evidence type="ECO:0000313" key="3">
    <source>
        <dbReference type="EMBL" id="MER6169580.1"/>
    </source>
</evidence>
<sequence>DDPTGHHSHGTTRPIPDQRKRVDRARKDNSFLAGGRMAFNVRGAVDATLARRRAVLELKAQSTGDLGLPDTWSLSPFFFKFLGSVTMMAGFALLALTLILVTD</sequence>
<comment type="caution">
    <text evidence="3">The sequence shown here is derived from an EMBL/GenBank/DDBJ whole genome shotgun (WGS) entry which is preliminary data.</text>
</comment>
<accession>A0ABV1T6X6</accession>
<evidence type="ECO:0000256" key="1">
    <source>
        <dbReference type="SAM" id="MobiDB-lite"/>
    </source>
</evidence>
<feature type="region of interest" description="Disordered" evidence="1">
    <location>
        <begin position="1"/>
        <end position="23"/>
    </location>
</feature>
<feature type="compositionally biased region" description="Basic residues" evidence="1">
    <location>
        <begin position="1"/>
        <end position="10"/>
    </location>
</feature>
<dbReference type="Proteomes" id="UP001496720">
    <property type="component" value="Unassembled WGS sequence"/>
</dbReference>
<keyword evidence="4" id="KW-1185">Reference proteome</keyword>
<feature type="transmembrane region" description="Helical" evidence="2">
    <location>
        <begin position="77"/>
        <end position="101"/>
    </location>
</feature>
<dbReference type="RefSeq" id="WP_352150710.1">
    <property type="nucleotide sequence ID" value="NZ_JBEOZY010000084.1"/>
</dbReference>
<feature type="non-terminal residue" evidence="3">
    <location>
        <position position="1"/>
    </location>
</feature>
<dbReference type="EMBL" id="JBEOZY010000084">
    <property type="protein sequence ID" value="MER6169580.1"/>
    <property type="molecule type" value="Genomic_DNA"/>
</dbReference>
<keyword evidence="2" id="KW-0472">Membrane</keyword>
<keyword evidence="2" id="KW-0812">Transmembrane</keyword>
<evidence type="ECO:0000256" key="2">
    <source>
        <dbReference type="SAM" id="Phobius"/>
    </source>
</evidence>
<protein>
    <submittedName>
        <fullName evidence="3">Uncharacterized protein</fullName>
    </submittedName>
</protein>
<keyword evidence="2" id="KW-1133">Transmembrane helix</keyword>
<organism evidence="3 4">
    <name type="scientific">Streptomyces violaceorubidus</name>
    <dbReference type="NCBI Taxonomy" id="284042"/>
    <lineage>
        <taxon>Bacteria</taxon>
        <taxon>Bacillati</taxon>
        <taxon>Actinomycetota</taxon>
        <taxon>Actinomycetes</taxon>
        <taxon>Kitasatosporales</taxon>
        <taxon>Streptomycetaceae</taxon>
        <taxon>Streptomyces</taxon>
    </lineage>
</organism>
<evidence type="ECO:0000313" key="4">
    <source>
        <dbReference type="Proteomes" id="UP001496720"/>
    </source>
</evidence>
<proteinExistence type="predicted"/>
<reference evidence="3 4" key="1">
    <citation type="submission" date="2024-06" db="EMBL/GenBank/DDBJ databases">
        <title>The Natural Products Discovery Center: Release of the First 8490 Sequenced Strains for Exploring Actinobacteria Biosynthetic Diversity.</title>
        <authorList>
            <person name="Kalkreuter E."/>
            <person name="Kautsar S.A."/>
            <person name="Yang D."/>
            <person name="Bader C.D."/>
            <person name="Teijaro C.N."/>
            <person name="Fluegel L."/>
            <person name="Davis C.M."/>
            <person name="Simpson J.R."/>
            <person name="Lauterbach L."/>
            <person name="Steele A.D."/>
            <person name="Gui C."/>
            <person name="Meng S."/>
            <person name="Li G."/>
            <person name="Viehrig K."/>
            <person name="Ye F."/>
            <person name="Su P."/>
            <person name="Kiefer A.F."/>
            <person name="Nichols A."/>
            <person name="Cepeda A.J."/>
            <person name="Yan W."/>
            <person name="Fan B."/>
            <person name="Jiang Y."/>
            <person name="Adhikari A."/>
            <person name="Zheng C.-J."/>
            <person name="Schuster L."/>
            <person name="Cowan T.M."/>
            <person name="Smanski M.J."/>
            <person name="Chevrette M.G."/>
            <person name="De Carvalho L.P.S."/>
            <person name="Shen B."/>
        </authorList>
    </citation>
    <scope>NUCLEOTIDE SEQUENCE [LARGE SCALE GENOMIC DNA]</scope>
    <source>
        <strain evidence="3 4">NPDC001615</strain>
    </source>
</reference>
<gene>
    <name evidence="3" type="ORF">ABT188_34455</name>
</gene>